<dbReference type="EMBL" id="JADFTS010000006">
    <property type="protein sequence ID" value="KAF9603139.1"/>
    <property type="molecule type" value="Genomic_DNA"/>
</dbReference>
<dbReference type="Gene3D" id="1.10.560.10">
    <property type="entry name" value="GroEL-like equatorial domain"/>
    <property type="match status" value="1"/>
</dbReference>
<dbReference type="GO" id="GO:0005524">
    <property type="term" value="F:ATP binding"/>
    <property type="evidence" value="ECO:0007669"/>
    <property type="project" value="InterPro"/>
</dbReference>
<organism evidence="1 2">
    <name type="scientific">Coptis chinensis</name>
    <dbReference type="NCBI Taxonomy" id="261450"/>
    <lineage>
        <taxon>Eukaryota</taxon>
        <taxon>Viridiplantae</taxon>
        <taxon>Streptophyta</taxon>
        <taxon>Embryophyta</taxon>
        <taxon>Tracheophyta</taxon>
        <taxon>Spermatophyta</taxon>
        <taxon>Magnoliopsida</taxon>
        <taxon>Ranunculales</taxon>
        <taxon>Ranunculaceae</taxon>
        <taxon>Coptidoideae</taxon>
        <taxon>Coptis</taxon>
    </lineage>
</organism>
<gene>
    <name evidence="1" type="ORF">IFM89_033975</name>
</gene>
<name>A0A835HRA1_9MAGN</name>
<evidence type="ECO:0000313" key="1">
    <source>
        <dbReference type="EMBL" id="KAF9603139.1"/>
    </source>
</evidence>
<dbReference type="AlphaFoldDB" id="A0A835HRA1"/>
<dbReference type="Proteomes" id="UP000631114">
    <property type="component" value="Unassembled WGS sequence"/>
</dbReference>
<dbReference type="OrthoDB" id="66620at2759"/>
<accession>A0A835HRA1</accession>
<dbReference type="Gene3D" id="3.30.260.10">
    <property type="entry name" value="TCP-1-like chaperonin intermediate domain"/>
    <property type="match status" value="1"/>
</dbReference>
<dbReference type="PANTHER" id="PTHR48040">
    <property type="entry name" value="PLEIOTROPIC DRUG RESISTANCE PROTEIN 1-LIKE ISOFORM X1"/>
    <property type="match status" value="1"/>
</dbReference>
<proteinExistence type="predicted"/>
<dbReference type="InterPro" id="IPR027413">
    <property type="entry name" value="GROEL-like_equatorial_sf"/>
</dbReference>
<evidence type="ECO:0000313" key="2">
    <source>
        <dbReference type="Proteomes" id="UP000631114"/>
    </source>
</evidence>
<reference evidence="1 2" key="1">
    <citation type="submission" date="2020-10" db="EMBL/GenBank/DDBJ databases">
        <title>The Coptis chinensis genome and diversification of protoberbering-type alkaloids.</title>
        <authorList>
            <person name="Wang B."/>
            <person name="Shu S."/>
            <person name="Song C."/>
            <person name="Liu Y."/>
        </authorList>
    </citation>
    <scope>NUCLEOTIDE SEQUENCE [LARGE SCALE GENOMIC DNA]</scope>
    <source>
        <strain evidence="1">HL-2020</strain>
        <tissue evidence="1">Leaf</tissue>
    </source>
</reference>
<sequence>MKRGGEEIYVGPLGRNSCHLIKYFESVNGVPKIRDGYNPTTWMLEVTTAAQEETIGAKILVSGLHPSEIISGYSKAIAKAIELLDELVEEGSEIMDVRNKDEVVLRMKVVVASKQYGQEDILCPIIADVSMVIIC</sequence>
<comment type="caution">
    <text evidence="1">The sequence shown here is derived from an EMBL/GenBank/DDBJ whole genome shotgun (WGS) entry which is preliminary data.</text>
</comment>
<keyword evidence="2" id="KW-1185">Reference proteome</keyword>
<dbReference type="InterPro" id="IPR027410">
    <property type="entry name" value="TCP-1-like_intermed_sf"/>
</dbReference>
<protein>
    <submittedName>
        <fullName evidence="1">Uncharacterized protein</fullName>
    </submittedName>
</protein>
<dbReference type="PANTHER" id="PTHR48040:SF35">
    <property type="entry name" value="ABC TRANSPORTER G FAMILY MEMBER 39-LIKE"/>
    <property type="match status" value="1"/>
</dbReference>